<evidence type="ECO:0000313" key="3">
    <source>
        <dbReference type="EMBL" id="PZA12069.1"/>
    </source>
</evidence>
<organism evidence="3 4">
    <name type="scientific">Rhodopseudomonas palustris</name>
    <dbReference type="NCBI Taxonomy" id="1076"/>
    <lineage>
        <taxon>Bacteria</taxon>
        <taxon>Pseudomonadati</taxon>
        <taxon>Pseudomonadota</taxon>
        <taxon>Alphaproteobacteria</taxon>
        <taxon>Hyphomicrobiales</taxon>
        <taxon>Nitrobacteraceae</taxon>
        <taxon>Rhodopseudomonas</taxon>
    </lineage>
</organism>
<comment type="caution">
    <text evidence="3">The sequence shown here is derived from an EMBL/GenBank/DDBJ whole genome shotgun (WGS) entry which is preliminary data.</text>
</comment>
<reference evidence="3 4" key="1">
    <citation type="submission" date="2018-06" db="EMBL/GenBank/DDBJ databases">
        <title>Draft Whole-Genome Sequence of the purple photosynthetic bacterium Rhodospeudomonas palustris XCP.</title>
        <authorList>
            <person name="Rayyan A."/>
            <person name="Meyer T.E."/>
            <person name="Kyndt J.A."/>
        </authorList>
    </citation>
    <scope>NUCLEOTIDE SEQUENCE [LARGE SCALE GENOMIC DNA]</scope>
    <source>
        <strain evidence="3 4">XCP</strain>
    </source>
</reference>
<evidence type="ECO:0000256" key="1">
    <source>
        <dbReference type="SAM" id="MobiDB-lite"/>
    </source>
</evidence>
<feature type="region of interest" description="Disordered" evidence="1">
    <location>
        <begin position="41"/>
        <end position="84"/>
    </location>
</feature>
<gene>
    <name evidence="3" type="ORF">DNX69_08580</name>
</gene>
<keyword evidence="2" id="KW-0472">Membrane</keyword>
<evidence type="ECO:0000256" key="2">
    <source>
        <dbReference type="SAM" id="Phobius"/>
    </source>
</evidence>
<evidence type="ECO:0000313" key="4">
    <source>
        <dbReference type="Proteomes" id="UP000248134"/>
    </source>
</evidence>
<keyword evidence="2" id="KW-0812">Transmembrane</keyword>
<protein>
    <submittedName>
        <fullName evidence="3">Uncharacterized protein</fullName>
    </submittedName>
</protein>
<dbReference type="RefSeq" id="WP_110785591.1">
    <property type="nucleotide sequence ID" value="NZ_QKQS01000013.1"/>
</dbReference>
<dbReference type="Proteomes" id="UP000248134">
    <property type="component" value="Unassembled WGS sequence"/>
</dbReference>
<feature type="transmembrane region" description="Helical" evidence="2">
    <location>
        <begin position="7"/>
        <end position="26"/>
    </location>
</feature>
<dbReference type="OrthoDB" id="8139352at2"/>
<feature type="compositionally biased region" description="Low complexity" evidence="1">
    <location>
        <begin position="41"/>
        <end position="55"/>
    </location>
</feature>
<proteinExistence type="predicted"/>
<name>A0A323UI86_RHOPL</name>
<feature type="compositionally biased region" description="Pro residues" evidence="1">
    <location>
        <begin position="56"/>
        <end position="68"/>
    </location>
</feature>
<accession>A0A323UI86</accession>
<sequence>MEDFPKWFLRIMVVVGIIAFGSVYWMRHDWSKGWAPSFNADDYGPPGASAPGAAAPVPPPAAATPPAAPAASDAAPATVAPSAPTGRAYVPCQPIGRTAKGELVYSMDCRNPPQ</sequence>
<dbReference type="EMBL" id="QKQS01000013">
    <property type="protein sequence ID" value="PZA12069.1"/>
    <property type="molecule type" value="Genomic_DNA"/>
</dbReference>
<keyword evidence="2" id="KW-1133">Transmembrane helix</keyword>
<feature type="compositionally biased region" description="Low complexity" evidence="1">
    <location>
        <begin position="69"/>
        <end position="84"/>
    </location>
</feature>
<dbReference type="AlphaFoldDB" id="A0A323UI86"/>